<evidence type="ECO:0000256" key="4">
    <source>
        <dbReference type="ARBA" id="ARBA00016377"/>
    </source>
</evidence>
<dbReference type="GO" id="GO:0019693">
    <property type="term" value="P:ribose phosphate metabolic process"/>
    <property type="evidence" value="ECO:0007669"/>
    <property type="project" value="TreeGrafter"/>
</dbReference>
<evidence type="ECO:0000256" key="1">
    <source>
        <dbReference type="ARBA" id="ARBA00000847"/>
    </source>
</evidence>
<dbReference type="PRINTS" id="PR00502">
    <property type="entry name" value="NUDIXFAMILY"/>
</dbReference>
<evidence type="ECO:0000256" key="7">
    <source>
        <dbReference type="ARBA" id="ARBA00032272"/>
    </source>
</evidence>
<comment type="similarity">
    <text evidence="3">Belongs to the Nudix hydrolase family. NudK subfamily.</text>
</comment>
<organism evidence="9 10">
    <name type="scientific">Aerophototrophica crusticola</name>
    <dbReference type="NCBI Taxonomy" id="1709002"/>
    <lineage>
        <taxon>Bacteria</taxon>
        <taxon>Pseudomonadati</taxon>
        <taxon>Pseudomonadota</taxon>
        <taxon>Alphaproteobacteria</taxon>
        <taxon>Rhodospirillales</taxon>
        <taxon>Rhodospirillaceae</taxon>
        <taxon>Aerophototrophica</taxon>
    </lineage>
</organism>
<dbReference type="PROSITE" id="PS51462">
    <property type="entry name" value="NUDIX"/>
    <property type="match status" value="1"/>
</dbReference>
<dbReference type="Proteomes" id="UP000501891">
    <property type="component" value="Chromosome"/>
</dbReference>
<keyword evidence="5 9" id="KW-0378">Hydrolase</keyword>
<comment type="cofactor">
    <cofactor evidence="2">
        <name>Mg(2+)</name>
        <dbReference type="ChEBI" id="CHEBI:18420"/>
    </cofactor>
</comment>
<protein>
    <recommendedName>
        <fullName evidence="4">GDP-mannose pyrophosphatase</fullName>
    </recommendedName>
    <alternativeName>
        <fullName evidence="6">GDP-mannose hydrolase</fullName>
    </alternativeName>
    <alternativeName>
        <fullName evidence="7">GDPMK</fullName>
    </alternativeName>
</protein>
<accession>A0A858R655</accession>
<evidence type="ECO:0000259" key="8">
    <source>
        <dbReference type="PROSITE" id="PS51462"/>
    </source>
</evidence>
<sequence length="198" mass="21686">MDETRNPWKSLSQEVRYENPWIRVVHHEVLNPSGKPGIYGVVQYRNLAVGVIPVDQDGHTWLVGQYRFPLDRYSWEIPEGGAPEGSTGQESALRELQEETGLAASSIAEVVRLDLSNSVSNESGVVYLAWDLTQGQPAPEETEQLKLRRVPLKEAVALVLDGTITDSLSVAGLLRLRLLHDDGRIPAGAAEAVARGLA</sequence>
<gene>
    <name evidence="9" type="ORF">HHL28_07220</name>
</gene>
<evidence type="ECO:0000256" key="3">
    <source>
        <dbReference type="ARBA" id="ARBA00007275"/>
    </source>
</evidence>
<dbReference type="GO" id="GO:0016787">
    <property type="term" value="F:hydrolase activity"/>
    <property type="evidence" value="ECO:0007669"/>
    <property type="project" value="UniProtKB-KW"/>
</dbReference>
<evidence type="ECO:0000256" key="5">
    <source>
        <dbReference type="ARBA" id="ARBA00022801"/>
    </source>
</evidence>
<evidence type="ECO:0000256" key="2">
    <source>
        <dbReference type="ARBA" id="ARBA00001946"/>
    </source>
</evidence>
<evidence type="ECO:0000256" key="6">
    <source>
        <dbReference type="ARBA" id="ARBA00032162"/>
    </source>
</evidence>
<dbReference type="InterPro" id="IPR020476">
    <property type="entry name" value="Nudix_hydrolase"/>
</dbReference>
<dbReference type="EMBL" id="CP051775">
    <property type="protein sequence ID" value="QJE72910.1"/>
    <property type="molecule type" value="Genomic_DNA"/>
</dbReference>
<evidence type="ECO:0000313" key="10">
    <source>
        <dbReference type="Proteomes" id="UP000501891"/>
    </source>
</evidence>
<proteinExistence type="inferred from homology"/>
<dbReference type="PANTHER" id="PTHR11839:SF18">
    <property type="entry name" value="NUDIX HYDROLASE DOMAIN-CONTAINING PROTEIN"/>
    <property type="match status" value="1"/>
</dbReference>
<dbReference type="Gene3D" id="3.90.79.10">
    <property type="entry name" value="Nucleoside Triphosphate Pyrophosphohydrolase"/>
    <property type="match status" value="1"/>
</dbReference>
<dbReference type="AlphaFoldDB" id="A0A858R655"/>
<dbReference type="KEGG" id="acru:HHL28_07220"/>
<dbReference type="GO" id="GO:0006753">
    <property type="term" value="P:nucleoside phosphate metabolic process"/>
    <property type="evidence" value="ECO:0007669"/>
    <property type="project" value="TreeGrafter"/>
</dbReference>
<dbReference type="InterPro" id="IPR015797">
    <property type="entry name" value="NUDIX_hydrolase-like_dom_sf"/>
</dbReference>
<feature type="domain" description="Nudix hydrolase" evidence="8">
    <location>
        <begin position="44"/>
        <end position="172"/>
    </location>
</feature>
<dbReference type="CDD" id="cd24161">
    <property type="entry name" value="NUDIX_ADPRase_Ndx2"/>
    <property type="match status" value="1"/>
</dbReference>
<keyword evidence="10" id="KW-1185">Reference proteome</keyword>
<dbReference type="InterPro" id="IPR000086">
    <property type="entry name" value="NUDIX_hydrolase_dom"/>
</dbReference>
<reference evidence="9" key="1">
    <citation type="submission" date="2020-04" db="EMBL/GenBank/DDBJ databases">
        <title>A desert anoxygenic phototrophic bacterium fixes CO2 using RubisCO under aerobic conditions.</title>
        <authorList>
            <person name="Tang K."/>
        </authorList>
    </citation>
    <scope>NUCLEOTIDE SEQUENCE [LARGE SCALE GENOMIC DNA]</scope>
    <source>
        <strain evidence="9">MIMtkB3</strain>
    </source>
</reference>
<dbReference type="SUPFAM" id="SSF55811">
    <property type="entry name" value="Nudix"/>
    <property type="match status" value="1"/>
</dbReference>
<comment type="catalytic activity">
    <reaction evidence="1">
        <text>GDP-alpha-D-mannose + H2O = alpha-D-mannose 1-phosphate + GMP + 2 H(+)</text>
        <dbReference type="Rhea" id="RHEA:27978"/>
        <dbReference type="ChEBI" id="CHEBI:15377"/>
        <dbReference type="ChEBI" id="CHEBI:15378"/>
        <dbReference type="ChEBI" id="CHEBI:57527"/>
        <dbReference type="ChEBI" id="CHEBI:58115"/>
        <dbReference type="ChEBI" id="CHEBI:58409"/>
    </reaction>
</comment>
<dbReference type="Pfam" id="PF00293">
    <property type="entry name" value="NUDIX"/>
    <property type="match status" value="1"/>
</dbReference>
<dbReference type="PANTHER" id="PTHR11839">
    <property type="entry name" value="UDP/ADP-SUGAR PYROPHOSPHATASE"/>
    <property type="match status" value="1"/>
</dbReference>
<name>A0A858R655_9PROT</name>
<evidence type="ECO:0000313" key="9">
    <source>
        <dbReference type="EMBL" id="QJE72910.1"/>
    </source>
</evidence>